<keyword evidence="1" id="KW-0233">DNA recombination</keyword>
<evidence type="ECO:0000256" key="1">
    <source>
        <dbReference type="ARBA" id="ARBA00023172"/>
    </source>
</evidence>
<dbReference type="InterPro" id="IPR011010">
    <property type="entry name" value="DNA_brk_join_enz"/>
</dbReference>
<evidence type="ECO:0000313" key="2">
    <source>
        <dbReference type="EMBL" id="CAG2249588.1"/>
    </source>
</evidence>
<evidence type="ECO:0000313" key="3">
    <source>
        <dbReference type="Proteomes" id="UP000683360"/>
    </source>
</evidence>
<dbReference type="EMBL" id="CAJPWZ010002975">
    <property type="protein sequence ID" value="CAG2249588.1"/>
    <property type="molecule type" value="Genomic_DNA"/>
</dbReference>
<comment type="caution">
    <text evidence="2">The sequence shown here is derived from an EMBL/GenBank/DDBJ whole genome shotgun (WGS) entry which is preliminary data.</text>
</comment>
<dbReference type="GO" id="GO:0003677">
    <property type="term" value="F:DNA binding"/>
    <property type="evidence" value="ECO:0007669"/>
    <property type="project" value="InterPro"/>
</dbReference>
<organism evidence="2 3">
    <name type="scientific">Mytilus edulis</name>
    <name type="common">Blue mussel</name>
    <dbReference type="NCBI Taxonomy" id="6550"/>
    <lineage>
        <taxon>Eukaryota</taxon>
        <taxon>Metazoa</taxon>
        <taxon>Spiralia</taxon>
        <taxon>Lophotrochozoa</taxon>
        <taxon>Mollusca</taxon>
        <taxon>Bivalvia</taxon>
        <taxon>Autobranchia</taxon>
        <taxon>Pteriomorphia</taxon>
        <taxon>Mytilida</taxon>
        <taxon>Mytiloidea</taxon>
        <taxon>Mytilidae</taxon>
        <taxon>Mytilinae</taxon>
        <taxon>Mytilus</taxon>
    </lineage>
</organism>
<reference evidence="2" key="1">
    <citation type="submission" date="2021-03" db="EMBL/GenBank/DDBJ databases">
        <authorList>
            <person name="Bekaert M."/>
        </authorList>
    </citation>
    <scope>NUCLEOTIDE SEQUENCE</scope>
</reference>
<dbReference type="GO" id="GO:0006310">
    <property type="term" value="P:DNA recombination"/>
    <property type="evidence" value="ECO:0007669"/>
    <property type="project" value="UniProtKB-KW"/>
</dbReference>
<dbReference type="InterPro" id="IPR013762">
    <property type="entry name" value="Integrase-like_cat_sf"/>
</dbReference>
<keyword evidence="3" id="KW-1185">Reference proteome</keyword>
<proteinExistence type="predicted"/>
<dbReference type="AlphaFoldDB" id="A0A8S3UVM0"/>
<protein>
    <recommendedName>
        <fullName evidence="4">KCTD1_15</fullName>
    </recommendedName>
</protein>
<gene>
    <name evidence="2" type="ORF">MEDL_61319</name>
</gene>
<evidence type="ECO:0008006" key="4">
    <source>
        <dbReference type="Google" id="ProtNLM"/>
    </source>
</evidence>
<dbReference type="PANTHER" id="PTHR21446">
    <property type="entry name" value="DUF3504 DOMAIN-CONTAINING PROTEIN"/>
    <property type="match status" value="1"/>
</dbReference>
<accession>A0A8S3UVM0</accession>
<dbReference type="InterPro" id="IPR052787">
    <property type="entry name" value="MAVS"/>
</dbReference>
<dbReference type="Proteomes" id="UP000683360">
    <property type="component" value="Unassembled WGS sequence"/>
</dbReference>
<dbReference type="OrthoDB" id="6122740at2759"/>
<dbReference type="Gene3D" id="1.10.443.10">
    <property type="entry name" value="Intergrase catalytic core"/>
    <property type="match status" value="1"/>
</dbReference>
<sequence>MATKRRFASLEDEDRENLLENVDSKNTKRQTRTAINGFREYLTEKSLSLDFESYDDAQLDDVLSKFYMEMRNKNGEMYKKTTMQSYRQGLQRHLSKTRDIDILKGDNFKKSQKAYQCMTKELKRLGLAAVEHYPAIADADIEKMYMFFCKDLESPKMLQYKVNITIMKKRYLPDPDHTCPKVFVDIMIHFGRRGRENLATLTRQDFAVQPDPEGTLYIYKTHDELTKNHQTDSEKSSDGRMYEIKGSDRCPVRSFVKYIRRLNPKCNKLFQQPKLTAKDGIHYDNIPLGHNKLGIYMNEISKAANLSREYTNHSCRATTVHILDEAQIPSRHIMSVTGHKSEASLKTYSGKTCEKTKKMMSDTLSEKTLCKTSKITKPATLSSNIDFLCLSQTSVTVETEAISTTSFGSFNLQPLSDSQTQNLINDIIPEMAADDDDDGMDDLLKSLEVPRCIPKQSNSVNAASINQKAMPVPVFNNCSNITVNYNFIQKN</sequence>
<dbReference type="GO" id="GO:0015074">
    <property type="term" value="P:DNA integration"/>
    <property type="evidence" value="ECO:0007669"/>
    <property type="project" value="InterPro"/>
</dbReference>
<name>A0A8S3UVM0_MYTED</name>
<dbReference type="SUPFAM" id="SSF56349">
    <property type="entry name" value="DNA breaking-rejoining enzymes"/>
    <property type="match status" value="1"/>
</dbReference>
<dbReference type="PANTHER" id="PTHR21446:SF12">
    <property type="entry name" value="POTASSIUM CHANNEL TETRAMERIZATION DOMAIN CONTAINING 1"/>
    <property type="match status" value="1"/>
</dbReference>